<evidence type="ECO:0008006" key="4">
    <source>
        <dbReference type="Google" id="ProtNLM"/>
    </source>
</evidence>
<comment type="caution">
    <text evidence="2">The sequence shown here is derived from an EMBL/GenBank/DDBJ whole genome shotgun (WGS) entry which is preliminary data.</text>
</comment>
<accession>A0A9N8E8Y5</accession>
<proteinExistence type="predicted"/>
<dbReference type="EMBL" id="CAICTM010000814">
    <property type="protein sequence ID" value="CAB9516922.1"/>
    <property type="molecule type" value="Genomic_DNA"/>
</dbReference>
<protein>
    <recommendedName>
        <fullName evidence="4">EF-hand domain-containing protein</fullName>
    </recommendedName>
</protein>
<feature type="signal peptide" evidence="1">
    <location>
        <begin position="1"/>
        <end position="18"/>
    </location>
</feature>
<keyword evidence="1" id="KW-0732">Signal</keyword>
<dbReference type="Proteomes" id="UP001153069">
    <property type="component" value="Unassembled WGS sequence"/>
</dbReference>
<name>A0A9N8E8Y5_9STRA</name>
<reference evidence="2" key="1">
    <citation type="submission" date="2020-06" db="EMBL/GenBank/DDBJ databases">
        <authorList>
            <consortium name="Plant Systems Biology data submission"/>
        </authorList>
    </citation>
    <scope>NUCLEOTIDE SEQUENCE</scope>
    <source>
        <strain evidence="2">D6</strain>
    </source>
</reference>
<gene>
    <name evidence="2" type="ORF">SEMRO_815_G206570.1</name>
</gene>
<evidence type="ECO:0000313" key="2">
    <source>
        <dbReference type="EMBL" id="CAB9516922.1"/>
    </source>
</evidence>
<organism evidence="2 3">
    <name type="scientific">Seminavis robusta</name>
    <dbReference type="NCBI Taxonomy" id="568900"/>
    <lineage>
        <taxon>Eukaryota</taxon>
        <taxon>Sar</taxon>
        <taxon>Stramenopiles</taxon>
        <taxon>Ochrophyta</taxon>
        <taxon>Bacillariophyta</taxon>
        <taxon>Bacillariophyceae</taxon>
        <taxon>Bacillariophycidae</taxon>
        <taxon>Naviculales</taxon>
        <taxon>Naviculaceae</taxon>
        <taxon>Seminavis</taxon>
    </lineage>
</organism>
<evidence type="ECO:0000256" key="1">
    <source>
        <dbReference type="SAM" id="SignalP"/>
    </source>
</evidence>
<sequence length="172" mass="19216">MNYIVPLAIFLGSCSVSAHYGVLTLDEETLERFFKCIDSIESADKDGNNRISEAETPVFLDTYSKKLYGESVLVVGGSPPENMASSLFSDLVKVSKPLEGVTEIDVYGYKLSDMPIVTDQRLQSLHAVCQKAAHAIMKHGHQTEPPQLFRLDEYLKEEEEEEEAEERNGGRI</sequence>
<dbReference type="AlphaFoldDB" id="A0A9N8E8Y5"/>
<keyword evidence="3" id="KW-1185">Reference proteome</keyword>
<feature type="chain" id="PRO_5040124814" description="EF-hand domain-containing protein" evidence="1">
    <location>
        <begin position="19"/>
        <end position="172"/>
    </location>
</feature>
<evidence type="ECO:0000313" key="3">
    <source>
        <dbReference type="Proteomes" id="UP001153069"/>
    </source>
</evidence>